<dbReference type="EMBL" id="MT144562">
    <property type="protein sequence ID" value="QJA55042.1"/>
    <property type="molecule type" value="Genomic_DNA"/>
</dbReference>
<dbReference type="AlphaFoldDB" id="A0A6H2A5P6"/>
<protein>
    <submittedName>
        <fullName evidence="1">Uncharacterized protein</fullName>
    </submittedName>
</protein>
<gene>
    <name evidence="1" type="ORF">TM448A06528_0002</name>
</gene>
<organism evidence="1">
    <name type="scientific">viral metagenome</name>
    <dbReference type="NCBI Taxonomy" id="1070528"/>
    <lineage>
        <taxon>unclassified sequences</taxon>
        <taxon>metagenomes</taxon>
        <taxon>organismal metagenomes</taxon>
    </lineage>
</organism>
<proteinExistence type="predicted"/>
<accession>A0A6H2A5P6</accession>
<reference evidence="1" key="1">
    <citation type="submission" date="2020-03" db="EMBL/GenBank/DDBJ databases">
        <title>The deep terrestrial virosphere.</title>
        <authorList>
            <person name="Holmfeldt K."/>
            <person name="Nilsson E."/>
            <person name="Simone D."/>
            <person name="Lopez-Fernandez M."/>
            <person name="Wu X."/>
            <person name="de Brujin I."/>
            <person name="Lundin D."/>
            <person name="Andersson A."/>
            <person name="Bertilsson S."/>
            <person name="Dopson M."/>
        </authorList>
    </citation>
    <scope>NUCLEOTIDE SEQUENCE</scope>
    <source>
        <strain evidence="1">TM448A06528</strain>
    </source>
</reference>
<name>A0A6H2A5P6_9ZZZZ</name>
<evidence type="ECO:0000313" key="1">
    <source>
        <dbReference type="EMBL" id="QJA55042.1"/>
    </source>
</evidence>
<sequence length="60" mass="6871">MAGRGGLDIGNAKEKRKELITKVLVARENIRAWIKQLRELENEGLDRRVGRDKSSELDTH</sequence>